<accession>A0ABU4C2W5</accession>
<evidence type="ECO:0000313" key="2">
    <source>
        <dbReference type="Proteomes" id="UP001185927"/>
    </source>
</evidence>
<dbReference type="EMBL" id="JAWLKB010000024">
    <property type="protein sequence ID" value="MDV6270838.1"/>
    <property type="molecule type" value="Genomic_DNA"/>
</dbReference>
<gene>
    <name evidence="1" type="ORF">R3Q16_29855</name>
</gene>
<evidence type="ECO:0008006" key="3">
    <source>
        <dbReference type="Google" id="ProtNLM"/>
    </source>
</evidence>
<name>A0ABU4C2W5_RHOGO</name>
<dbReference type="Proteomes" id="UP001185927">
    <property type="component" value="Unassembled WGS sequence"/>
</dbReference>
<sequence length="98" mass="10413">MTSFTQCESNLALRVLLDPDGVITHVLKRDLIAATSSAAPEIEAPEEIFGVLALTATALVWANVAGGRRPDIDATIEFMRTVLAAHARPNRTGLGLDS</sequence>
<protein>
    <recommendedName>
        <fullName evidence="3">TetR family transcriptional regulator</fullName>
    </recommendedName>
</protein>
<dbReference type="RefSeq" id="WP_317545279.1">
    <property type="nucleotide sequence ID" value="NZ_JAWLKB010000024.1"/>
</dbReference>
<evidence type="ECO:0000313" key="1">
    <source>
        <dbReference type="EMBL" id="MDV6270838.1"/>
    </source>
</evidence>
<keyword evidence="2" id="KW-1185">Reference proteome</keyword>
<organism evidence="1 2">
    <name type="scientific">Rhodococcus globerulus</name>
    <dbReference type="NCBI Taxonomy" id="33008"/>
    <lineage>
        <taxon>Bacteria</taxon>
        <taxon>Bacillati</taxon>
        <taxon>Actinomycetota</taxon>
        <taxon>Actinomycetes</taxon>
        <taxon>Mycobacteriales</taxon>
        <taxon>Nocardiaceae</taxon>
        <taxon>Rhodococcus</taxon>
    </lineage>
</organism>
<reference evidence="1 2" key="1">
    <citation type="submission" date="2023-10" db="EMBL/GenBank/DDBJ databases">
        <title>Development of a sustainable strategy for remediation of hydrocarbon-contaminated territories based on the waste exchange concept.</title>
        <authorList>
            <person name="Krivoruchko A."/>
        </authorList>
    </citation>
    <scope>NUCLEOTIDE SEQUENCE [LARGE SCALE GENOMIC DNA]</scope>
    <source>
        <strain evidence="1 2">IEGM 1203</strain>
    </source>
</reference>
<proteinExistence type="predicted"/>
<comment type="caution">
    <text evidence="1">The sequence shown here is derived from an EMBL/GenBank/DDBJ whole genome shotgun (WGS) entry which is preliminary data.</text>
</comment>